<proteinExistence type="predicted"/>
<keyword evidence="2" id="KW-1185">Reference proteome</keyword>
<comment type="caution">
    <text evidence="1">The sequence shown here is derived from an EMBL/GenBank/DDBJ whole genome shotgun (WGS) entry which is preliminary data.</text>
</comment>
<name>A0AAP0KGZ3_9MAGN</name>
<organism evidence="1 2">
    <name type="scientific">Stephania yunnanensis</name>
    <dbReference type="NCBI Taxonomy" id="152371"/>
    <lineage>
        <taxon>Eukaryota</taxon>
        <taxon>Viridiplantae</taxon>
        <taxon>Streptophyta</taxon>
        <taxon>Embryophyta</taxon>
        <taxon>Tracheophyta</taxon>
        <taxon>Spermatophyta</taxon>
        <taxon>Magnoliopsida</taxon>
        <taxon>Ranunculales</taxon>
        <taxon>Menispermaceae</taxon>
        <taxon>Menispermoideae</taxon>
        <taxon>Cissampelideae</taxon>
        <taxon>Stephania</taxon>
    </lineage>
</organism>
<evidence type="ECO:0000313" key="2">
    <source>
        <dbReference type="Proteomes" id="UP001420932"/>
    </source>
</evidence>
<sequence length="78" mass="8587">MLFSINQNAPFFTLTLSHFFALINSPDPLTSELTIGLPQSQTLTCSSHLTLTLQTQALSLFFDDLRIDIGEAPPLAYS</sequence>
<dbReference type="EMBL" id="JBBNAF010000004">
    <property type="protein sequence ID" value="KAK9152401.1"/>
    <property type="molecule type" value="Genomic_DNA"/>
</dbReference>
<dbReference type="Proteomes" id="UP001420932">
    <property type="component" value="Unassembled WGS sequence"/>
</dbReference>
<reference evidence="1 2" key="1">
    <citation type="submission" date="2024-01" db="EMBL/GenBank/DDBJ databases">
        <title>Genome assemblies of Stephania.</title>
        <authorList>
            <person name="Yang L."/>
        </authorList>
    </citation>
    <scope>NUCLEOTIDE SEQUENCE [LARGE SCALE GENOMIC DNA]</scope>
    <source>
        <strain evidence="1">YNDBR</strain>
        <tissue evidence="1">Leaf</tissue>
    </source>
</reference>
<evidence type="ECO:0000313" key="1">
    <source>
        <dbReference type="EMBL" id="KAK9152401.1"/>
    </source>
</evidence>
<protein>
    <submittedName>
        <fullName evidence="1">Uncharacterized protein</fullName>
    </submittedName>
</protein>
<dbReference type="AlphaFoldDB" id="A0AAP0KGZ3"/>
<accession>A0AAP0KGZ3</accession>
<gene>
    <name evidence="1" type="ORF">Syun_010710</name>
</gene>